<organism evidence="1 2">
    <name type="scientific">Willisornis vidua</name>
    <name type="common">Xingu scale-backed antbird</name>
    <dbReference type="NCBI Taxonomy" id="1566151"/>
    <lineage>
        <taxon>Eukaryota</taxon>
        <taxon>Metazoa</taxon>
        <taxon>Chordata</taxon>
        <taxon>Craniata</taxon>
        <taxon>Vertebrata</taxon>
        <taxon>Euteleostomi</taxon>
        <taxon>Archelosauria</taxon>
        <taxon>Archosauria</taxon>
        <taxon>Dinosauria</taxon>
        <taxon>Saurischia</taxon>
        <taxon>Theropoda</taxon>
        <taxon>Coelurosauria</taxon>
        <taxon>Aves</taxon>
        <taxon>Neognathae</taxon>
        <taxon>Neoaves</taxon>
        <taxon>Telluraves</taxon>
        <taxon>Australaves</taxon>
        <taxon>Passeriformes</taxon>
        <taxon>Thamnophilidae</taxon>
        <taxon>Willisornis</taxon>
    </lineage>
</organism>
<evidence type="ECO:0000313" key="2">
    <source>
        <dbReference type="Proteomes" id="UP001145742"/>
    </source>
</evidence>
<keyword evidence="1" id="KW-0548">Nucleotidyltransferase</keyword>
<dbReference type="Proteomes" id="UP001145742">
    <property type="component" value="Unassembled WGS sequence"/>
</dbReference>
<evidence type="ECO:0000313" key="1">
    <source>
        <dbReference type="EMBL" id="KAJ7406291.1"/>
    </source>
</evidence>
<comment type="caution">
    <text evidence="1">The sequence shown here is derived from an EMBL/GenBank/DDBJ whole genome shotgun (WGS) entry which is preliminary data.</text>
</comment>
<dbReference type="EMBL" id="WHWB01034667">
    <property type="protein sequence ID" value="KAJ7406291.1"/>
    <property type="molecule type" value="Genomic_DNA"/>
</dbReference>
<protein>
    <submittedName>
        <fullName evidence="1">RNA-directed DNA polymerase from mobile element jockey</fullName>
    </submittedName>
</protein>
<sequence length="85" mass="9739">MYKSMRPDVIHPKVWRELAEEPTEPLSIIAQQSWVIGKAQENWRLANVLSLYKTDQKEDPANYRPVGLTSMLGKVMKQIILSGNT</sequence>
<dbReference type="PANTHER" id="PTHR33395:SF22">
    <property type="entry name" value="REVERSE TRANSCRIPTASE DOMAIN-CONTAINING PROTEIN"/>
    <property type="match status" value="1"/>
</dbReference>
<keyword evidence="1" id="KW-0808">Transferase</keyword>
<dbReference type="GO" id="GO:0003964">
    <property type="term" value="F:RNA-directed DNA polymerase activity"/>
    <property type="evidence" value="ECO:0007669"/>
    <property type="project" value="UniProtKB-KW"/>
</dbReference>
<reference evidence="1" key="1">
    <citation type="submission" date="2019-10" db="EMBL/GenBank/DDBJ databases">
        <authorList>
            <person name="Soares A.E.R."/>
            <person name="Aleixo A."/>
            <person name="Schneider P."/>
            <person name="Miyaki C.Y."/>
            <person name="Schneider M.P."/>
            <person name="Mello C."/>
            <person name="Vasconcelos A.T.R."/>
        </authorList>
    </citation>
    <scope>NUCLEOTIDE SEQUENCE</scope>
    <source>
        <tissue evidence="1">Muscle</tissue>
    </source>
</reference>
<dbReference type="PANTHER" id="PTHR33395">
    <property type="entry name" value="TRANSCRIPTASE, PUTATIVE-RELATED-RELATED"/>
    <property type="match status" value="1"/>
</dbReference>
<keyword evidence="1" id="KW-0695">RNA-directed DNA polymerase</keyword>
<name>A0ABQ9CRP7_9PASS</name>
<accession>A0ABQ9CRP7</accession>
<keyword evidence="2" id="KW-1185">Reference proteome</keyword>
<gene>
    <name evidence="1" type="ORF">WISP_134704</name>
</gene>
<proteinExistence type="predicted"/>